<evidence type="ECO:0000313" key="11">
    <source>
        <dbReference type="EMBL" id="SUV66099.1"/>
    </source>
</evidence>
<reference evidence="11 12" key="1">
    <citation type="submission" date="2018-06" db="EMBL/GenBank/DDBJ databases">
        <authorList>
            <consortium name="Pathogen Informatics"/>
            <person name="Doyle S."/>
        </authorList>
    </citation>
    <scope>NUCLEOTIDE SEQUENCE [LARGE SCALE GENOMIC DNA]</scope>
    <source>
        <strain evidence="11 12">NCTC10911</strain>
    </source>
</reference>
<dbReference type="AlphaFoldDB" id="A0A381A540"/>
<keyword evidence="6 9" id="KW-0472">Membrane</keyword>
<evidence type="ECO:0000256" key="3">
    <source>
        <dbReference type="ARBA" id="ARBA00022448"/>
    </source>
</evidence>
<dbReference type="EMBL" id="UFTT01000002">
    <property type="protein sequence ID" value="SUV66099.1"/>
    <property type="molecule type" value="Genomic_DNA"/>
</dbReference>
<comment type="subcellular location">
    <subcellularLocation>
        <location evidence="1">Membrane</location>
        <topology evidence="1">Multi-pass membrane protein</topology>
    </subcellularLocation>
</comment>
<dbReference type="GO" id="GO:0005886">
    <property type="term" value="C:plasma membrane"/>
    <property type="evidence" value="ECO:0007669"/>
    <property type="project" value="TreeGrafter"/>
</dbReference>
<dbReference type="Proteomes" id="UP000255014">
    <property type="component" value="Unassembled WGS sequence"/>
</dbReference>
<gene>
    <name evidence="11" type="primary">amtB_1</name>
    <name evidence="11" type="ORF">NCTC10911_03144</name>
</gene>
<feature type="compositionally biased region" description="Basic residues" evidence="8">
    <location>
        <begin position="165"/>
        <end position="174"/>
    </location>
</feature>
<keyword evidence="5 9" id="KW-1133">Transmembrane helix</keyword>
<feature type="domain" description="Ammonium transporter AmtB-like" evidence="10">
    <location>
        <begin position="8"/>
        <end position="127"/>
    </location>
</feature>
<dbReference type="InterPro" id="IPR024041">
    <property type="entry name" value="NH4_transpt_AmtB-like_dom"/>
</dbReference>
<feature type="transmembrane region" description="Helical" evidence="9">
    <location>
        <begin position="40"/>
        <end position="58"/>
    </location>
</feature>
<name>A0A381A540_BORPT</name>
<organism evidence="11 12">
    <name type="scientific">Bordetella pertussis</name>
    <dbReference type="NCBI Taxonomy" id="520"/>
    <lineage>
        <taxon>Bacteria</taxon>
        <taxon>Pseudomonadati</taxon>
        <taxon>Pseudomonadota</taxon>
        <taxon>Betaproteobacteria</taxon>
        <taxon>Burkholderiales</taxon>
        <taxon>Alcaligenaceae</taxon>
        <taxon>Bordetella</taxon>
    </lineage>
</organism>
<evidence type="ECO:0000256" key="7">
    <source>
        <dbReference type="ARBA" id="ARBA00023177"/>
    </source>
</evidence>
<comment type="similarity">
    <text evidence="2">Belongs to the ammonia transporter channel (TC 1.A.11.2) family.</text>
</comment>
<evidence type="ECO:0000256" key="1">
    <source>
        <dbReference type="ARBA" id="ARBA00004141"/>
    </source>
</evidence>
<evidence type="ECO:0000256" key="6">
    <source>
        <dbReference type="ARBA" id="ARBA00023136"/>
    </source>
</evidence>
<dbReference type="PANTHER" id="PTHR43029:SF10">
    <property type="entry name" value="AMMONIUM TRANSPORTER MEP2"/>
    <property type="match status" value="1"/>
</dbReference>
<evidence type="ECO:0000313" key="12">
    <source>
        <dbReference type="Proteomes" id="UP000255014"/>
    </source>
</evidence>
<evidence type="ECO:0000259" key="10">
    <source>
        <dbReference type="Pfam" id="PF00909"/>
    </source>
</evidence>
<evidence type="ECO:0000256" key="4">
    <source>
        <dbReference type="ARBA" id="ARBA00022692"/>
    </source>
</evidence>
<evidence type="ECO:0000256" key="5">
    <source>
        <dbReference type="ARBA" id="ARBA00022989"/>
    </source>
</evidence>
<proteinExistence type="inferred from homology"/>
<feature type="region of interest" description="Disordered" evidence="8">
    <location>
        <begin position="165"/>
        <end position="207"/>
    </location>
</feature>
<dbReference type="SUPFAM" id="SSF111352">
    <property type="entry name" value="Ammonium transporter"/>
    <property type="match status" value="1"/>
</dbReference>
<dbReference type="GO" id="GO:0008519">
    <property type="term" value="F:ammonium channel activity"/>
    <property type="evidence" value="ECO:0007669"/>
    <property type="project" value="InterPro"/>
</dbReference>
<feature type="transmembrane region" description="Helical" evidence="9">
    <location>
        <begin position="99"/>
        <end position="121"/>
    </location>
</feature>
<accession>A0A381A540</accession>
<dbReference type="PANTHER" id="PTHR43029">
    <property type="entry name" value="AMMONIUM TRANSPORTER MEP2"/>
    <property type="match status" value="1"/>
</dbReference>
<dbReference type="InterPro" id="IPR001905">
    <property type="entry name" value="Ammonium_transpt"/>
</dbReference>
<keyword evidence="3" id="KW-0813">Transport</keyword>
<dbReference type="Gene3D" id="1.10.3430.10">
    <property type="entry name" value="Ammonium transporter AmtB like domains"/>
    <property type="match status" value="1"/>
</dbReference>
<sequence length="241" mass="26348">MDKADISWLLVSTLLVLMMAVPGLALFYGGLVRSKNVLSVLLQVLCTFALGLLLWFAYGYSLAFTEGNAVFGGLSRTFFSGMFTPADGTYALSGTLTELLFASFQATFAGITCALIVGSFAERARFSRRAGVHGDLVHLCLYPDRAHGLVRLRNRAGPAQCPRRAGFRRRHRGAHQCGGGRTGRRVRGGPTHRLWPRSDAAAQPADDLHRRGAAVGRLVRLQRRLVAGGQRRRPPWRSSTP</sequence>
<feature type="transmembrane region" description="Helical" evidence="9">
    <location>
        <begin position="6"/>
        <end position="28"/>
    </location>
</feature>
<keyword evidence="7" id="KW-0924">Ammonia transport</keyword>
<dbReference type="InterPro" id="IPR029020">
    <property type="entry name" value="Ammonium/urea_transptr"/>
</dbReference>
<dbReference type="Pfam" id="PF00909">
    <property type="entry name" value="Ammonium_transp"/>
    <property type="match status" value="1"/>
</dbReference>
<keyword evidence="4 9" id="KW-0812">Transmembrane</keyword>
<protein>
    <submittedName>
        <fullName evidence="11">Ammonia transporter</fullName>
    </submittedName>
</protein>
<evidence type="ECO:0000256" key="8">
    <source>
        <dbReference type="SAM" id="MobiDB-lite"/>
    </source>
</evidence>
<evidence type="ECO:0000256" key="2">
    <source>
        <dbReference type="ARBA" id="ARBA00005887"/>
    </source>
</evidence>
<evidence type="ECO:0000256" key="9">
    <source>
        <dbReference type="SAM" id="Phobius"/>
    </source>
</evidence>